<organism evidence="1 2">
    <name type="scientific">Batrachochytrium salamandrivorans</name>
    <dbReference type="NCBI Taxonomy" id="1357716"/>
    <lineage>
        <taxon>Eukaryota</taxon>
        <taxon>Fungi</taxon>
        <taxon>Fungi incertae sedis</taxon>
        <taxon>Chytridiomycota</taxon>
        <taxon>Chytridiomycota incertae sedis</taxon>
        <taxon>Chytridiomycetes</taxon>
        <taxon>Rhizophydiales</taxon>
        <taxon>Rhizophydiales incertae sedis</taxon>
        <taxon>Batrachochytrium</taxon>
    </lineage>
</organism>
<comment type="caution">
    <text evidence="1">The sequence shown here is derived from an EMBL/GenBank/DDBJ whole genome shotgun (WGS) entry which is preliminary data.</text>
</comment>
<gene>
    <name evidence="1" type="ORF">BASA50_009058</name>
</gene>
<dbReference type="PANTHER" id="PTHR15510">
    <property type="entry name" value="SPERM-ASSOCIATED ANTIGEN 8"/>
    <property type="match status" value="1"/>
</dbReference>
<accession>A0ABQ8F5L8</accession>
<reference evidence="1 2" key="1">
    <citation type="submission" date="2021-02" db="EMBL/GenBank/DDBJ databases">
        <title>Variation within the Batrachochytrium salamandrivorans European outbreak.</title>
        <authorList>
            <person name="Kelly M."/>
            <person name="Pasmans F."/>
            <person name="Shea T.P."/>
            <person name="Munoz J.F."/>
            <person name="Carranza S."/>
            <person name="Cuomo C.A."/>
            <person name="Martel A."/>
        </authorList>
    </citation>
    <scope>NUCLEOTIDE SEQUENCE [LARGE SCALE GENOMIC DNA]</scope>
    <source>
        <strain evidence="1 2">AMFP18/2</strain>
    </source>
</reference>
<dbReference type="Proteomes" id="UP001648503">
    <property type="component" value="Unassembled WGS sequence"/>
</dbReference>
<evidence type="ECO:0000313" key="2">
    <source>
        <dbReference type="Proteomes" id="UP001648503"/>
    </source>
</evidence>
<evidence type="ECO:0000313" key="1">
    <source>
        <dbReference type="EMBL" id="KAH6591058.1"/>
    </source>
</evidence>
<proteinExistence type="predicted"/>
<dbReference type="EMBL" id="JAFCIX010000418">
    <property type="protein sequence ID" value="KAH6591058.1"/>
    <property type="molecule type" value="Genomic_DNA"/>
</dbReference>
<dbReference type="PANTHER" id="PTHR15510:SF5">
    <property type="entry name" value="SPERM-ASSOCIATED ANTIGEN 8"/>
    <property type="match status" value="1"/>
</dbReference>
<protein>
    <submittedName>
        <fullName evidence="1">Uncharacterized protein</fullName>
    </submittedName>
</protein>
<dbReference type="InterPro" id="IPR026124">
    <property type="entry name" value="Sperm-assoc_Ag8"/>
</dbReference>
<keyword evidence="2" id="KW-1185">Reference proteome</keyword>
<sequence>MANWNKHHGVGATLIENWVEEQAVGDLIISERSDVRNLSRDGHKDIIFQSNAKPIVPMISTSKEAYSAIPLFGSSKPSLGKRRQFMEAEMLKIAISDQQEQPLVNSSKMWQSTTMHDFAHTDIYPPLNKLGSKLPDQDQLDKFDKPITFWSDYAAKGSGTAICSIPAQTLHTQGFPGSGKRFDNKVAVDENQSSVLGHRAGQIHEMDASNVPIRFGKHPMFSTPIHESKYDEA</sequence>
<name>A0ABQ8F5L8_9FUNG</name>